<dbReference type="GO" id="GO:0070824">
    <property type="term" value="C:SHREC complex"/>
    <property type="evidence" value="ECO:0007669"/>
    <property type="project" value="InterPro"/>
</dbReference>
<evidence type="ECO:0000313" key="3">
    <source>
        <dbReference type="EMBL" id="KAK0536906.1"/>
    </source>
</evidence>
<dbReference type="GO" id="GO:0031934">
    <property type="term" value="C:mating-type region heterochromatin"/>
    <property type="evidence" value="ECO:0007669"/>
    <property type="project" value="TreeGrafter"/>
</dbReference>
<evidence type="ECO:0008006" key="5">
    <source>
        <dbReference type="Google" id="ProtNLM"/>
    </source>
</evidence>
<reference evidence="3" key="1">
    <citation type="journal article" date="2023" name="PhytoFront">
        <title>Draft Genome Resources of Seven Strains of Tilletia horrida, Causal Agent of Kernel Smut of Rice.</title>
        <authorList>
            <person name="Khanal S."/>
            <person name="Antony Babu S."/>
            <person name="Zhou X.G."/>
        </authorList>
    </citation>
    <scope>NUCLEOTIDE SEQUENCE</scope>
    <source>
        <strain evidence="3">TX3</strain>
    </source>
</reference>
<gene>
    <name evidence="3" type="ORF">OC842_001816</name>
</gene>
<organism evidence="3 4">
    <name type="scientific">Tilletia horrida</name>
    <dbReference type="NCBI Taxonomy" id="155126"/>
    <lineage>
        <taxon>Eukaryota</taxon>
        <taxon>Fungi</taxon>
        <taxon>Dikarya</taxon>
        <taxon>Basidiomycota</taxon>
        <taxon>Ustilaginomycotina</taxon>
        <taxon>Exobasidiomycetes</taxon>
        <taxon>Tilletiales</taxon>
        <taxon>Tilletiaceae</taxon>
        <taxon>Tilletia</taxon>
    </lineage>
</organism>
<evidence type="ECO:0000313" key="4">
    <source>
        <dbReference type="Proteomes" id="UP001176521"/>
    </source>
</evidence>
<keyword evidence="4" id="KW-1185">Reference proteome</keyword>
<proteinExistence type="predicted"/>
<dbReference type="PANTHER" id="PTHR38046:SF1">
    <property type="entry name" value="CRYPTIC LOCI REGULATOR 2"/>
    <property type="match status" value="1"/>
</dbReference>
<comment type="caution">
    <text evidence="3">The sequence shown here is derived from an EMBL/GenBank/DDBJ whole genome shotgun (WGS) entry which is preliminary data.</text>
</comment>
<dbReference type="AlphaFoldDB" id="A0AAN6GH32"/>
<sequence>MGSLRSLLLNETVVDVPHRTIRFPRTDAPHRGSIPLAELNPGAEEVPLSKQTSWKNAVASYIADAVGHNKDRWKLASWPRGYYFAVQDADGDESRYIKGVFCDPEKFYDSPKKFAMHALWLCLDPKRSKCKCQYCVLEPPSAPESQEYSNVNLRPPGPDPWIAHTQSWAASAFVRVWASCRLRQSELEPITINGQPSQCLRMHEIVWLKLMGEPITGSDPSLTITHWPVHISERKAVSVVTEAARGMVLDESCSTVEDDEIEFDIEGNIVQEEYYYVQLVGLRQETLVPRKLLLPFLAYQPPAALLDCDPDHFDLLKSQWMLKEPPRPKWEVVSSCEALTYSDGSDDRAERTRRRPSFGEAMPAYALALSILSHLSTAVVGIKPFVIEAELPLLNMAKPSSAQTKARKDTMAAIKKAWILPKSRLWPELSPLNADYTTVHNTYYQGVTLGVERIWAGDVVRLEANRTDLQRLREEITAARCGTLPSADLDRLLDGTYRRAFLMDIDAIVKPGGDSDEENNDEQNLLFCGSLLVALHRHRDAELIGRYANLVREAPYDPAAFSLEWTRPRNTVLYTHKMPVSPELVFLPLLDAKRGHVAALPLTLIAGRWYSNLTLVVGSQSAERREAYEVLMDKLRRASSADVELPLSVAERQLVLEGWAPGGQCAMAAREMWDSLLEVHREAELTAREEVCEMLECERLRRLGRPRA</sequence>
<dbReference type="PANTHER" id="PTHR38046">
    <property type="entry name" value="CRYPTIC LOCI REGULATOR 2"/>
    <property type="match status" value="1"/>
</dbReference>
<dbReference type="GO" id="GO:0030466">
    <property type="term" value="P:silent mating-type cassette heterochromatin formation"/>
    <property type="evidence" value="ECO:0007669"/>
    <property type="project" value="TreeGrafter"/>
</dbReference>
<dbReference type="Pfam" id="PF10383">
    <property type="entry name" value="Clr2"/>
    <property type="match status" value="1"/>
</dbReference>
<dbReference type="Proteomes" id="UP001176521">
    <property type="component" value="Unassembled WGS sequence"/>
</dbReference>
<evidence type="ECO:0000259" key="1">
    <source>
        <dbReference type="Pfam" id="PF10383"/>
    </source>
</evidence>
<feature type="domain" description="Cryptic loci regulator 2 C-terminal" evidence="1">
    <location>
        <begin position="443"/>
        <end position="532"/>
    </location>
</feature>
<dbReference type="InterPro" id="IPR038986">
    <property type="entry name" value="Clr2"/>
</dbReference>
<feature type="domain" description="Cryptic loci regulator 2 N-terminal" evidence="2">
    <location>
        <begin position="73"/>
        <end position="135"/>
    </location>
</feature>
<protein>
    <recommendedName>
        <fullName evidence="5">Cryptic loci regulator 2 N-terminal domain-containing protein</fullName>
    </recommendedName>
</protein>
<dbReference type="Pfam" id="PF16761">
    <property type="entry name" value="Clr2_transil"/>
    <property type="match status" value="1"/>
</dbReference>
<dbReference type="GO" id="GO:0033553">
    <property type="term" value="C:rDNA heterochromatin"/>
    <property type="evidence" value="ECO:0007669"/>
    <property type="project" value="TreeGrafter"/>
</dbReference>
<dbReference type="EMBL" id="JAPDMQ010000069">
    <property type="protein sequence ID" value="KAK0536906.1"/>
    <property type="molecule type" value="Genomic_DNA"/>
</dbReference>
<evidence type="ECO:0000259" key="2">
    <source>
        <dbReference type="Pfam" id="PF16761"/>
    </source>
</evidence>
<dbReference type="InterPro" id="IPR018839">
    <property type="entry name" value="Tscrpt-silencing_Clr2_C"/>
</dbReference>
<accession>A0AAN6GH32</accession>
<name>A0AAN6GH32_9BASI</name>
<dbReference type="InterPro" id="IPR031915">
    <property type="entry name" value="Clr2_N"/>
</dbReference>